<evidence type="ECO:0000313" key="4">
    <source>
        <dbReference type="Proteomes" id="UP000094020"/>
    </source>
</evidence>
<dbReference type="RefSeq" id="XP_019013967.1">
    <property type="nucleotide sequence ID" value="XM_019151829.1"/>
</dbReference>
<dbReference type="EMBL" id="KI894007">
    <property type="protein sequence ID" value="OCF52748.1"/>
    <property type="molecule type" value="Genomic_DNA"/>
</dbReference>
<sequence length="134" mass="14905">MFSIKIILAIISSLIIGISGKPIHPTYPEPVFVLRPNNITMDQFKEEFLVLCPKYYGNNEVTDQPIFIFETFQERFEKDIWHGRKAAVQCIYQFPTAGYQNIGVDIARALGGDGLISIDPIEGGPLAGGDADEE</sequence>
<keyword evidence="4" id="KW-1185">Reference proteome</keyword>
<evidence type="ECO:0000313" key="2">
    <source>
        <dbReference type="EMBL" id="OCF52748.1"/>
    </source>
</evidence>
<organism evidence="2">
    <name type="scientific">Kwoniella pini CBS 10737</name>
    <dbReference type="NCBI Taxonomy" id="1296096"/>
    <lineage>
        <taxon>Eukaryota</taxon>
        <taxon>Fungi</taxon>
        <taxon>Dikarya</taxon>
        <taxon>Basidiomycota</taxon>
        <taxon>Agaricomycotina</taxon>
        <taxon>Tremellomycetes</taxon>
        <taxon>Tremellales</taxon>
        <taxon>Cryptococcaceae</taxon>
        <taxon>Kwoniella</taxon>
    </lineage>
</organism>
<dbReference type="AlphaFoldDB" id="A0A1B9IAV7"/>
<dbReference type="Proteomes" id="UP000094020">
    <property type="component" value="Chromosome 1"/>
</dbReference>
<keyword evidence="1" id="KW-0732">Signal</keyword>
<protein>
    <submittedName>
        <fullName evidence="2">Uncharacterized protein</fullName>
    </submittedName>
</protein>
<feature type="chain" id="PRO_5008628473" evidence="1">
    <location>
        <begin position="21"/>
        <end position="134"/>
    </location>
</feature>
<dbReference type="EMBL" id="CP144519">
    <property type="protein sequence ID" value="WWC67371.1"/>
    <property type="molecule type" value="Genomic_DNA"/>
</dbReference>
<reference evidence="2" key="1">
    <citation type="submission" date="2013-07" db="EMBL/GenBank/DDBJ databases">
        <title>The Genome Sequence of Cryptococcus pinus CBS10737.</title>
        <authorList>
            <consortium name="The Broad Institute Genome Sequencing Platform"/>
            <person name="Cuomo C."/>
            <person name="Litvintseva A."/>
            <person name="Chen Y."/>
            <person name="Heitman J."/>
            <person name="Sun S."/>
            <person name="Springer D."/>
            <person name="Dromer F."/>
            <person name="Young S.K."/>
            <person name="Zeng Q."/>
            <person name="Gargeya S."/>
            <person name="Fitzgerald M."/>
            <person name="Abouelleil A."/>
            <person name="Alvarado L."/>
            <person name="Berlin A.M."/>
            <person name="Chapman S.B."/>
            <person name="Dewar J."/>
            <person name="Goldberg J."/>
            <person name="Griggs A."/>
            <person name="Gujja S."/>
            <person name="Hansen M."/>
            <person name="Howarth C."/>
            <person name="Imamovic A."/>
            <person name="Larimer J."/>
            <person name="McCowan C."/>
            <person name="Murphy C."/>
            <person name="Pearson M."/>
            <person name="Priest M."/>
            <person name="Roberts A."/>
            <person name="Saif S."/>
            <person name="Shea T."/>
            <person name="Sykes S."/>
            <person name="Wortman J."/>
            <person name="Nusbaum C."/>
            <person name="Birren B."/>
        </authorList>
    </citation>
    <scope>NUCLEOTIDE SEQUENCE [LARGE SCALE GENOMIC DNA]</scope>
    <source>
        <strain evidence="2">CBS 10737</strain>
    </source>
</reference>
<dbReference type="KEGG" id="kpin:30168413"/>
<name>A0A1B9IAV7_9TREE</name>
<reference evidence="3" key="2">
    <citation type="submission" date="2013-07" db="EMBL/GenBank/DDBJ databases">
        <authorList>
            <consortium name="The Broad Institute Genome Sequencing Platform"/>
            <person name="Cuomo C."/>
            <person name="Litvintseva A."/>
            <person name="Chen Y."/>
            <person name="Heitman J."/>
            <person name="Sun S."/>
            <person name="Springer D."/>
            <person name="Dromer F."/>
            <person name="Young S.K."/>
            <person name="Zeng Q."/>
            <person name="Gargeya S."/>
            <person name="Fitzgerald M."/>
            <person name="Abouelleil A."/>
            <person name="Alvarado L."/>
            <person name="Berlin A.M."/>
            <person name="Chapman S.B."/>
            <person name="Dewar J."/>
            <person name="Goldberg J."/>
            <person name="Griggs A."/>
            <person name="Gujja S."/>
            <person name="Hansen M."/>
            <person name="Howarth C."/>
            <person name="Imamovic A."/>
            <person name="Larimer J."/>
            <person name="McCowan C."/>
            <person name="Murphy C."/>
            <person name="Pearson M."/>
            <person name="Priest M."/>
            <person name="Roberts A."/>
            <person name="Saif S."/>
            <person name="Shea T."/>
            <person name="Sykes S."/>
            <person name="Wortman J."/>
            <person name="Nusbaum C."/>
            <person name="Birren B."/>
        </authorList>
    </citation>
    <scope>NUCLEOTIDE SEQUENCE</scope>
    <source>
        <strain evidence="3">CBS 10737</strain>
    </source>
</reference>
<feature type="signal peptide" evidence="1">
    <location>
        <begin position="1"/>
        <end position="20"/>
    </location>
</feature>
<reference evidence="2" key="3">
    <citation type="submission" date="2016-07" db="EMBL/GenBank/DDBJ databases">
        <title>Evolution of pathogenesis and genome organization in the Tremellales.</title>
        <authorList>
            <person name="Cuomo C."/>
            <person name="Litvintseva A."/>
            <person name="Heitman J."/>
            <person name="Chen Y."/>
            <person name="Sun S."/>
            <person name="Springer D."/>
            <person name="Dromer F."/>
            <person name="Young S."/>
            <person name="Zeng Q."/>
            <person name="Chapman S."/>
            <person name="Gujja S."/>
            <person name="Saif S."/>
            <person name="Birren B."/>
        </authorList>
    </citation>
    <scope>NUCLEOTIDE SEQUENCE</scope>
    <source>
        <strain evidence="2">CBS 10737</strain>
    </source>
</reference>
<proteinExistence type="predicted"/>
<reference evidence="3" key="4">
    <citation type="submission" date="2024-02" db="EMBL/GenBank/DDBJ databases">
        <title>Comparative genomics of Cryptococcus and Kwoniella reveals pathogenesis evolution and contrasting modes of karyotype evolution via chromosome fusion or intercentromeric recombination.</title>
        <authorList>
            <person name="Coelho M.A."/>
            <person name="David-Palma M."/>
            <person name="Shea T."/>
            <person name="Bowers K."/>
            <person name="McGinley-Smith S."/>
            <person name="Mohammad A.W."/>
            <person name="Gnirke A."/>
            <person name="Yurkov A.M."/>
            <person name="Nowrousian M."/>
            <person name="Sun S."/>
            <person name="Cuomo C.A."/>
            <person name="Heitman J."/>
        </authorList>
    </citation>
    <scope>NUCLEOTIDE SEQUENCE</scope>
    <source>
        <strain evidence="3">CBS 10737</strain>
    </source>
</reference>
<dbReference type="OrthoDB" id="10310274at2759"/>
<dbReference type="GeneID" id="30168413"/>
<evidence type="ECO:0000313" key="3">
    <source>
        <dbReference type="EMBL" id="WWC67371.1"/>
    </source>
</evidence>
<accession>A0A1B9IAV7</accession>
<evidence type="ECO:0000256" key="1">
    <source>
        <dbReference type="SAM" id="SignalP"/>
    </source>
</evidence>
<gene>
    <name evidence="2" type="ORF">I206_00044</name>
    <name evidence="3" type="ORF">I206_101279</name>
</gene>